<proteinExistence type="predicted"/>
<protein>
    <submittedName>
        <fullName evidence="2">NERD domain-containing protein</fullName>
    </submittedName>
</protein>
<dbReference type="Pfam" id="PF08378">
    <property type="entry name" value="NERD"/>
    <property type="match status" value="1"/>
</dbReference>
<feature type="domain" description="NERD" evidence="1">
    <location>
        <begin position="31"/>
        <end position="142"/>
    </location>
</feature>
<evidence type="ECO:0000313" key="2">
    <source>
        <dbReference type="EMBL" id="RTX74919.1"/>
    </source>
</evidence>
<organism evidence="2 3">
    <name type="scientific">Mammaliicoccus sciuri</name>
    <name type="common">Staphylococcus sciuri</name>
    <dbReference type="NCBI Taxonomy" id="1296"/>
    <lineage>
        <taxon>Bacteria</taxon>
        <taxon>Bacillati</taxon>
        <taxon>Bacillota</taxon>
        <taxon>Bacilli</taxon>
        <taxon>Bacillales</taxon>
        <taxon>Staphylococcaceae</taxon>
        <taxon>Mammaliicoccus</taxon>
    </lineage>
</organism>
<dbReference type="RefSeq" id="WP_126476479.1">
    <property type="nucleotide sequence ID" value="NZ_RXWV01000010.1"/>
</dbReference>
<name>A0AAJ4VJ07_MAMSC</name>
<reference evidence="2 3" key="1">
    <citation type="submission" date="2018-10" db="EMBL/GenBank/DDBJ databases">
        <title>A collection Staphylococci species genome sequencing.</title>
        <authorList>
            <person name="Cole K."/>
        </authorList>
    </citation>
    <scope>NUCLEOTIDE SEQUENCE [LARGE SCALE GENOMIC DNA]</scope>
    <source>
        <strain evidence="3">NCTC 12218</strain>
    </source>
</reference>
<sequence length="299" mass="35591">MKFNDETAYVNALTSRLNEDSHDFEIMNKFKGYEGEQLVENLLKQQHQIVFSHNLEFVSSNAVQIDFLIIHNSQISILEVKHYYGDFEIYDSYIKSSYNKRYTSPFVQLYKAKNTLQSILQEINLNLPINHYLVFSNPTFTLRNHIPNRSQVLLRSEFYKFPKLFQSQQIDKDKQILQQIIAKQQIFSHRFKPVERVAFNKITKGIKCPECKKLHTIIIEEKKKIMPCKNCLKTFKRVELYYFNIIELGIIKGKEGFTIPEAVEWCEANNVQTVKRICNQYFKSKGQRYKTYYLEEFSR</sequence>
<comment type="caution">
    <text evidence="2">The sequence shown here is derived from an EMBL/GenBank/DDBJ whole genome shotgun (WGS) entry which is preliminary data.</text>
</comment>
<dbReference type="AlphaFoldDB" id="A0AAJ4VJ07"/>
<dbReference type="Proteomes" id="UP000274792">
    <property type="component" value="Unassembled WGS sequence"/>
</dbReference>
<dbReference type="EMBL" id="RXWV01000010">
    <property type="protein sequence ID" value="RTX74919.1"/>
    <property type="molecule type" value="Genomic_DNA"/>
</dbReference>
<gene>
    <name evidence="2" type="ORF">CD117_01700</name>
</gene>
<evidence type="ECO:0000259" key="1">
    <source>
        <dbReference type="PROSITE" id="PS50965"/>
    </source>
</evidence>
<dbReference type="PROSITE" id="PS50965">
    <property type="entry name" value="NERD"/>
    <property type="match status" value="1"/>
</dbReference>
<dbReference type="InterPro" id="IPR011528">
    <property type="entry name" value="NERD"/>
</dbReference>
<accession>A0AAJ4VJ07</accession>
<evidence type="ECO:0000313" key="3">
    <source>
        <dbReference type="Proteomes" id="UP000274792"/>
    </source>
</evidence>